<dbReference type="RefSeq" id="WP_016183804.1">
    <property type="nucleotide sequence ID" value="NZ_JXKI01000042.1"/>
</dbReference>
<evidence type="ECO:0000256" key="9">
    <source>
        <dbReference type="ARBA" id="ARBA00050776"/>
    </source>
</evidence>
<keyword evidence="8" id="KW-0411">Iron-sulfur</keyword>
<dbReference type="InterPro" id="IPR020578">
    <property type="entry name" value="Aminotrans_V_PyrdxlP_BS"/>
</dbReference>
<dbReference type="FunFam" id="3.40.640.10:FF:000084">
    <property type="entry name" value="IscS-like cysteine desulfurase"/>
    <property type="match status" value="1"/>
</dbReference>
<keyword evidence="7" id="KW-0408">Iron</keyword>
<protein>
    <recommendedName>
        <fullName evidence="3">cysteine desulfurase</fullName>
        <ecNumber evidence="3">2.8.1.7</ecNumber>
    </recommendedName>
</protein>
<dbReference type="PROSITE" id="PS00595">
    <property type="entry name" value="AA_TRANSFER_CLASS_5"/>
    <property type="match status" value="1"/>
</dbReference>
<evidence type="ECO:0000256" key="10">
    <source>
        <dbReference type="RuleBase" id="RU004504"/>
    </source>
</evidence>
<evidence type="ECO:0000256" key="1">
    <source>
        <dbReference type="ARBA" id="ARBA00001933"/>
    </source>
</evidence>
<dbReference type="GO" id="GO:0031071">
    <property type="term" value="F:cysteine desulfurase activity"/>
    <property type="evidence" value="ECO:0007669"/>
    <property type="project" value="UniProtKB-EC"/>
</dbReference>
<dbReference type="Gene3D" id="1.10.260.50">
    <property type="match status" value="1"/>
</dbReference>
<comment type="similarity">
    <text evidence="2">Belongs to the class-V pyridoxal-phosphate-dependent aminotransferase family. NifS/IscS subfamily.</text>
</comment>
<comment type="caution">
    <text evidence="12">The sequence shown here is derived from an EMBL/GenBank/DDBJ whole genome shotgun (WGS) entry which is preliminary data.</text>
</comment>
<dbReference type="GO" id="GO:0051536">
    <property type="term" value="F:iron-sulfur cluster binding"/>
    <property type="evidence" value="ECO:0007669"/>
    <property type="project" value="UniProtKB-KW"/>
</dbReference>
<reference evidence="12 13" key="1">
    <citation type="submission" date="2013-03" db="EMBL/GenBank/DDBJ databases">
        <title>The Genome Sequence of Enterococcus columbae ATCC_51263 (PacBio/Illumina hybrid assembly).</title>
        <authorList>
            <consortium name="The Broad Institute Genomics Platform"/>
            <consortium name="The Broad Institute Genome Sequencing Center for Infectious Disease"/>
            <person name="Earl A."/>
            <person name="Russ C."/>
            <person name="Gilmore M."/>
            <person name="Surin D."/>
            <person name="Walker B."/>
            <person name="Young S."/>
            <person name="Zeng Q."/>
            <person name="Gargeya S."/>
            <person name="Fitzgerald M."/>
            <person name="Haas B."/>
            <person name="Abouelleil A."/>
            <person name="Allen A.W."/>
            <person name="Alvarado L."/>
            <person name="Arachchi H.M."/>
            <person name="Berlin A.M."/>
            <person name="Chapman S.B."/>
            <person name="Gainer-Dewar J."/>
            <person name="Goldberg J."/>
            <person name="Griggs A."/>
            <person name="Gujja S."/>
            <person name="Hansen M."/>
            <person name="Howarth C."/>
            <person name="Imamovic A."/>
            <person name="Ireland A."/>
            <person name="Larimer J."/>
            <person name="McCowan C."/>
            <person name="Murphy C."/>
            <person name="Pearson M."/>
            <person name="Poon T.W."/>
            <person name="Priest M."/>
            <person name="Roberts A."/>
            <person name="Saif S."/>
            <person name="Shea T."/>
            <person name="Sisk P."/>
            <person name="Sykes S."/>
            <person name="Wortman J."/>
            <person name="Nusbaum C."/>
            <person name="Birren B."/>
        </authorList>
    </citation>
    <scope>NUCLEOTIDE SEQUENCE [LARGE SCALE GENOMIC DNA]</scope>
    <source>
        <strain evidence="12 13">ATCC 51263</strain>
    </source>
</reference>
<comment type="cofactor">
    <cofactor evidence="1 10">
        <name>pyridoxal 5'-phosphate</name>
        <dbReference type="ChEBI" id="CHEBI:597326"/>
    </cofactor>
</comment>
<evidence type="ECO:0000259" key="11">
    <source>
        <dbReference type="Pfam" id="PF00266"/>
    </source>
</evidence>
<dbReference type="PIRSF" id="PIRSF005572">
    <property type="entry name" value="NifS"/>
    <property type="match status" value="1"/>
</dbReference>
<proteinExistence type="inferred from homology"/>
<dbReference type="EMBL" id="ASWJ01000006">
    <property type="protein sequence ID" value="EOW83891.1"/>
    <property type="molecule type" value="Genomic_DNA"/>
</dbReference>
<evidence type="ECO:0000256" key="6">
    <source>
        <dbReference type="ARBA" id="ARBA00022898"/>
    </source>
</evidence>
<accession>S0KL25</accession>
<keyword evidence="13" id="KW-1185">Reference proteome</keyword>
<feature type="domain" description="Aminotransferase class V" evidence="11">
    <location>
        <begin position="1"/>
        <end position="365"/>
    </location>
</feature>
<keyword evidence="4" id="KW-0808">Transferase</keyword>
<evidence type="ECO:0000256" key="8">
    <source>
        <dbReference type="ARBA" id="ARBA00023014"/>
    </source>
</evidence>
<dbReference type="OrthoDB" id="9808002at2"/>
<sequence>MYFDHAATTPMHPLAIEEMAKVMANNFGNPSSIHSYGRHAHAKLSEARQKIAQTLGVAASEIIFTSGGTEGDNTAIIGCAWANQDKGKHIITTAIEHPAVLESMHFLEAQGFEVTYLPVDHEGMLDVEDVKSALREDTILVSIMFANNETGNLLPIAEIGALLADHPAVFHTDAVQAYGKVFIEPKALGVDLLSISAHKINGPKGVGFLYKDTKVKLASYLHGGEQEEKRRAGTENLPAICAMAKMATYHHQALLQAEQLPYHEWTEYLVAKLEQEKVDFKINGQLTSKLPHVLNLSFPGVDNQLLLMRLDLKHMAISTGSACTAGNVHPSHVLTAMYGEDSAYIRSGIRLSFGYGNTFEQIQAFTEELLAILHQLQA</sequence>
<dbReference type="GO" id="GO:0046872">
    <property type="term" value="F:metal ion binding"/>
    <property type="evidence" value="ECO:0007669"/>
    <property type="project" value="UniProtKB-KW"/>
</dbReference>
<dbReference type="PATRIC" id="fig|1121865.3.peg.1638"/>
<dbReference type="SUPFAM" id="SSF53383">
    <property type="entry name" value="PLP-dependent transferases"/>
    <property type="match status" value="1"/>
</dbReference>
<dbReference type="InterPro" id="IPR016454">
    <property type="entry name" value="Cysteine_dSase"/>
</dbReference>
<evidence type="ECO:0000256" key="7">
    <source>
        <dbReference type="ARBA" id="ARBA00023004"/>
    </source>
</evidence>
<dbReference type="NCBIfam" id="NF002806">
    <property type="entry name" value="PRK02948.1"/>
    <property type="match status" value="1"/>
</dbReference>
<evidence type="ECO:0000313" key="13">
    <source>
        <dbReference type="Proteomes" id="UP000014113"/>
    </source>
</evidence>
<evidence type="ECO:0000256" key="5">
    <source>
        <dbReference type="ARBA" id="ARBA00022723"/>
    </source>
</evidence>
<dbReference type="InterPro" id="IPR000192">
    <property type="entry name" value="Aminotrans_V_dom"/>
</dbReference>
<dbReference type="AlphaFoldDB" id="S0KL25"/>
<dbReference type="EC" id="2.8.1.7" evidence="3"/>
<dbReference type="PANTHER" id="PTHR11601">
    <property type="entry name" value="CYSTEINE DESULFURYLASE FAMILY MEMBER"/>
    <property type="match status" value="1"/>
</dbReference>
<dbReference type="Proteomes" id="UP000014113">
    <property type="component" value="Unassembled WGS sequence"/>
</dbReference>
<name>S0KL25_9ENTE</name>
<dbReference type="PANTHER" id="PTHR11601:SF34">
    <property type="entry name" value="CYSTEINE DESULFURASE"/>
    <property type="match status" value="1"/>
</dbReference>
<dbReference type="Pfam" id="PF00266">
    <property type="entry name" value="Aminotran_5"/>
    <property type="match status" value="1"/>
</dbReference>
<evidence type="ECO:0000256" key="3">
    <source>
        <dbReference type="ARBA" id="ARBA00012239"/>
    </source>
</evidence>
<dbReference type="Gene3D" id="3.40.640.10">
    <property type="entry name" value="Type I PLP-dependent aspartate aminotransferase-like (Major domain)"/>
    <property type="match status" value="1"/>
</dbReference>
<keyword evidence="5" id="KW-0479">Metal-binding</keyword>
<dbReference type="InterPro" id="IPR015424">
    <property type="entry name" value="PyrdxlP-dep_Trfase"/>
</dbReference>
<keyword evidence="6" id="KW-0663">Pyridoxal phosphate</keyword>
<dbReference type="InterPro" id="IPR015422">
    <property type="entry name" value="PyrdxlP-dep_Trfase_small"/>
</dbReference>
<evidence type="ECO:0000256" key="2">
    <source>
        <dbReference type="ARBA" id="ARBA00006490"/>
    </source>
</evidence>
<gene>
    <name evidence="12" type="ORF">I568_01338</name>
</gene>
<comment type="catalytic activity">
    <reaction evidence="9">
        <text>(sulfur carrier)-H + L-cysteine = (sulfur carrier)-SH + L-alanine</text>
        <dbReference type="Rhea" id="RHEA:43892"/>
        <dbReference type="Rhea" id="RHEA-COMP:14737"/>
        <dbReference type="Rhea" id="RHEA-COMP:14739"/>
        <dbReference type="ChEBI" id="CHEBI:29917"/>
        <dbReference type="ChEBI" id="CHEBI:35235"/>
        <dbReference type="ChEBI" id="CHEBI:57972"/>
        <dbReference type="ChEBI" id="CHEBI:64428"/>
        <dbReference type="EC" id="2.8.1.7"/>
    </reaction>
</comment>
<evidence type="ECO:0000256" key="4">
    <source>
        <dbReference type="ARBA" id="ARBA00022679"/>
    </source>
</evidence>
<dbReference type="eggNOG" id="COG1104">
    <property type="taxonomic scope" value="Bacteria"/>
</dbReference>
<organism evidence="12 13">
    <name type="scientific">Enterococcus columbae DSM 7374 = ATCC 51263</name>
    <dbReference type="NCBI Taxonomy" id="1121865"/>
    <lineage>
        <taxon>Bacteria</taxon>
        <taxon>Bacillati</taxon>
        <taxon>Bacillota</taxon>
        <taxon>Bacilli</taxon>
        <taxon>Lactobacillales</taxon>
        <taxon>Enterococcaceae</taxon>
        <taxon>Enterococcus</taxon>
    </lineage>
</organism>
<dbReference type="InterPro" id="IPR015421">
    <property type="entry name" value="PyrdxlP-dep_Trfase_major"/>
</dbReference>
<dbReference type="Gene3D" id="3.90.1150.10">
    <property type="entry name" value="Aspartate Aminotransferase, domain 1"/>
    <property type="match status" value="1"/>
</dbReference>
<dbReference type="STRING" id="1121865.OMW_01695"/>
<evidence type="ECO:0000313" key="12">
    <source>
        <dbReference type="EMBL" id="EOW83891.1"/>
    </source>
</evidence>